<proteinExistence type="predicted"/>
<dbReference type="InterPro" id="IPR029058">
    <property type="entry name" value="AB_hydrolase_fold"/>
</dbReference>
<dbReference type="SUPFAM" id="SSF53474">
    <property type="entry name" value="alpha/beta-Hydrolases"/>
    <property type="match status" value="1"/>
</dbReference>
<dbReference type="GO" id="GO:0016787">
    <property type="term" value="F:hydrolase activity"/>
    <property type="evidence" value="ECO:0007669"/>
    <property type="project" value="UniProtKB-ARBA"/>
</dbReference>
<reference evidence="3" key="2">
    <citation type="journal article" date="2024" name="Plant">
        <title>Genomic evolution and insights into agronomic trait innovations of Sesamum species.</title>
        <authorList>
            <person name="Miao H."/>
            <person name="Wang L."/>
            <person name="Qu L."/>
            <person name="Liu H."/>
            <person name="Sun Y."/>
            <person name="Le M."/>
            <person name="Wang Q."/>
            <person name="Wei S."/>
            <person name="Zheng Y."/>
            <person name="Lin W."/>
            <person name="Duan Y."/>
            <person name="Cao H."/>
            <person name="Xiong S."/>
            <person name="Wang X."/>
            <person name="Wei L."/>
            <person name="Li C."/>
            <person name="Ma Q."/>
            <person name="Ju M."/>
            <person name="Zhao R."/>
            <person name="Li G."/>
            <person name="Mu C."/>
            <person name="Tian Q."/>
            <person name="Mei H."/>
            <person name="Zhang T."/>
            <person name="Gao T."/>
            <person name="Zhang H."/>
        </authorList>
    </citation>
    <scope>NUCLEOTIDE SEQUENCE</scope>
    <source>
        <strain evidence="3">G02</strain>
    </source>
</reference>
<dbReference type="PANTHER" id="PTHR45763:SF28">
    <property type="entry name" value="ALPHA_BETA-HYDROLASES SUPERFAMILY PROTEIN"/>
    <property type="match status" value="1"/>
</dbReference>
<gene>
    <name evidence="3" type="ORF">Sradi_1173400</name>
</gene>
<reference evidence="3" key="1">
    <citation type="submission" date="2020-06" db="EMBL/GenBank/DDBJ databases">
        <authorList>
            <person name="Li T."/>
            <person name="Hu X."/>
            <person name="Zhang T."/>
            <person name="Song X."/>
            <person name="Zhang H."/>
            <person name="Dai N."/>
            <person name="Sheng W."/>
            <person name="Hou X."/>
            <person name="Wei L."/>
        </authorList>
    </citation>
    <scope>NUCLEOTIDE SEQUENCE</scope>
    <source>
        <strain evidence="3">G02</strain>
        <tissue evidence="3">Leaf</tissue>
    </source>
</reference>
<dbReference type="PANTHER" id="PTHR45763">
    <property type="entry name" value="HYDROLASE, ALPHA/BETA FOLD FAMILY PROTEIN, EXPRESSED-RELATED"/>
    <property type="match status" value="1"/>
</dbReference>
<name>A0AAW2UKT8_SESRA</name>
<dbReference type="InterPro" id="IPR000073">
    <property type="entry name" value="AB_hydrolase_1"/>
</dbReference>
<comment type="caution">
    <text evidence="3">The sequence shown here is derived from an EMBL/GenBank/DDBJ whole genome shotgun (WGS) entry which is preliminary data.</text>
</comment>
<dbReference type="AlphaFoldDB" id="A0AAW2UKT8"/>
<evidence type="ECO:0000313" key="3">
    <source>
        <dbReference type="EMBL" id="KAL0417599.1"/>
    </source>
</evidence>
<dbReference type="EMBL" id="JACGWJ010000005">
    <property type="protein sequence ID" value="KAL0417599.1"/>
    <property type="molecule type" value="Genomic_DNA"/>
</dbReference>
<dbReference type="Gene3D" id="3.40.50.1820">
    <property type="entry name" value="alpha/beta hydrolase"/>
    <property type="match status" value="1"/>
</dbReference>
<organism evidence="3">
    <name type="scientific">Sesamum radiatum</name>
    <name type="common">Black benniseed</name>
    <dbReference type="NCBI Taxonomy" id="300843"/>
    <lineage>
        <taxon>Eukaryota</taxon>
        <taxon>Viridiplantae</taxon>
        <taxon>Streptophyta</taxon>
        <taxon>Embryophyta</taxon>
        <taxon>Tracheophyta</taxon>
        <taxon>Spermatophyta</taxon>
        <taxon>Magnoliopsida</taxon>
        <taxon>eudicotyledons</taxon>
        <taxon>Gunneridae</taxon>
        <taxon>Pentapetalae</taxon>
        <taxon>asterids</taxon>
        <taxon>lamiids</taxon>
        <taxon>Lamiales</taxon>
        <taxon>Pedaliaceae</taxon>
        <taxon>Sesamum</taxon>
    </lineage>
</organism>
<accession>A0AAW2UKT8</accession>
<sequence>MVVLMMGCLGLEKQPTQPAPPPRPPAAAKNGKSLGIDVEDCGTARIRLSDGRFLAYTERGVPKNKSNYRVIAVHGFGSSKEMNFMVSQDLLDELNIYLLLFDRAGYGESDPNPKRSLKSEASDIEELADKLQLGSKFYVLGVSLGCYPVWSCLKRIPDRLAGIALVVPYINYKWPSLPKNLIKDDYRKGLSRWTLFVARYTPRLLYWWLTQKLFPSSTVLDRNPAFFSRKDLEVLKNTPGYQLLSQLDIYNPTTVIIFQEYPAMAATSITAAVTTAPAPPHHSLESSDCLTLPPTILLYIAEQNKDRSVFDSLRRDFIVAFGKWDFDPMDLTNPYPQKESAVHIWQGYEDKVVPFQLQRYVSSKLPWIRYHEVPDGGHLLVYDSAVCEAILRSLVLGEDPPLYRPEIAN</sequence>
<dbReference type="Pfam" id="PF00561">
    <property type="entry name" value="Abhydrolase_1"/>
    <property type="match status" value="1"/>
</dbReference>
<feature type="region of interest" description="Disordered" evidence="1">
    <location>
        <begin position="13"/>
        <end position="33"/>
    </location>
</feature>
<feature type="domain" description="AB hydrolase-1" evidence="2">
    <location>
        <begin position="69"/>
        <end position="383"/>
    </location>
</feature>
<evidence type="ECO:0000259" key="2">
    <source>
        <dbReference type="Pfam" id="PF00561"/>
    </source>
</evidence>
<evidence type="ECO:0000256" key="1">
    <source>
        <dbReference type="SAM" id="MobiDB-lite"/>
    </source>
</evidence>
<protein>
    <recommendedName>
        <fullName evidence="2">AB hydrolase-1 domain-containing protein</fullName>
    </recommendedName>
</protein>